<evidence type="ECO:0000256" key="1">
    <source>
        <dbReference type="ARBA" id="ARBA00008226"/>
    </source>
</evidence>
<dbReference type="Gene3D" id="3.40.50.800">
    <property type="entry name" value="Anticodon-binding domain"/>
    <property type="match status" value="1"/>
</dbReference>
<gene>
    <name evidence="12" type="primary">thrS</name>
    <name evidence="14" type="ORF">ACD_78C00216G0004</name>
</gene>
<dbReference type="InterPro" id="IPR047246">
    <property type="entry name" value="ThrRS_anticodon"/>
</dbReference>
<evidence type="ECO:0000256" key="11">
    <source>
        <dbReference type="ARBA" id="ARBA00049515"/>
    </source>
</evidence>
<evidence type="ECO:0000256" key="2">
    <source>
        <dbReference type="ARBA" id="ARBA00022555"/>
    </source>
</evidence>
<evidence type="ECO:0000259" key="13">
    <source>
        <dbReference type="PROSITE" id="PS50862"/>
    </source>
</evidence>
<keyword evidence="8 12" id="KW-0694">RNA-binding</keyword>
<evidence type="ECO:0000256" key="9">
    <source>
        <dbReference type="ARBA" id="ARBA00022917"/>
    </source>
</evidence>
<feature type="binding site" evidence="12">
    <location>
        <position position="284"/>
    </location>
    <ligand>
        <name>Zn(2+)</name>
        <dbReference type="ChEBI" id="CHEBI:29105"/>
        <note>catalytic</note>
    </ligand>
</feature>
<dbReference type="CDD" id="cd00860">
    <property type="entry name" value="ThrRS_anticodon"/>
    <property type="match status" value="1"/>
</dbReference>
<feature type="domain" description="Aminoacyl-transfer RNA synthetases class-II family profile" evidence="13">
    <location>
        <begin position="221"/>
        <end position="489"/>
    </location>
</feature>
<comment type="caution">
    <text evidence="14">The sequence shown here is derived from an EMBL/GenBank/DDBJ whole genome shotgun (WGS) entry which is preliminary data.</text>
</comment>
<accession>K1XHU2</accession>
<keyword evidence="9 12" id="KW-0648">Protein biosynthesis</keyword>
<dbReference type="FunFam" id="3.40.50.800:FF:000001">
    <property type="entry name" value="Threonine--tRNA ligase"/>
    <property type="match status" value="1"/>
</dbReference>
<feature type="binding site" evidence="12">
    <location>
        <position position="466"/>
    </location>
    <ligand>
        <name>Zn(2+)</name>
        <dbReference type="ChEBI" id="CHEBI:29105"/>
        <note>catalytic</note>
    </ligand>
</feature>
<dbReference type="GO" id="GO:0005524">
    <property type="term" value="F:ATP binding"/>
    <property type="evidence" value="ECO:0007669"/>
    <property type="project" value="UniProtKB-UniRule"/>
</dbReference>
<dbReference type="Pfam" id="PF03129">
    <property type="entry name" value="HGTP_anticodon"/>
    <property type="match status" value="1"/>
</dbReference>
<dbReference type="GO" id="GO:0005737">
    <property type="term" value="C:cytoplasm"/>
    <property type="evidence" value="ECO:0007669"/>
    <property type="project" value="UniProtKB-SubCell"/>
</dbReference>
<dbReference type="Gene3D" id="3.30.930.10">
    <property type="entry name" value="Bira Bifunctional Protein, Domain 2"/>
    <property type="match status" value="1"/>
</dbReference>
<dbReference type="PROSITE" id="PS50862">
    <property type="entry name" value="AA_TRNA_LIGASE_II"/>
    <property type="match status" value="1"/>
</dbReference>
<comment type="similarity">
    <text evidence="1 12">Belongs to the class-II aminoacyl-tRNA synthetase family.</text>
</comment>
<dbReference type="PRINTS" id="PR01047">
    <property type="entry name" value="TRNASYNTHTHR"/>
</dbReference>
<dbReference type="Gene3D" id="3.30.980.10">
    <property type="entry name" value="Threonyl-trna Synthetase, Chain A, domain 2"/>
    <property type="match status" value="1"/>
</dbReference>
<dbReference type="GO" id="GO:0046872">
    <property type="term" value="F:metal ion binding"/>
    <property type="evidence" value="ECO:0007669"/>
    <property type="project" value="UniProtKB-KW"/>
</dbReference>
<dbReference type="InterPro" id="IPR002314">
    <property type="entry name" value="aa-tRNA-synt_IIb"/>
</dbReference>
<keyword evidence="2 12" id="KW-0820">tRNA-binding</keyword>
<sequence>MSYPITTTRHSLAHIMAQAVKSLYPDVKLAIGPDIENGFYYDFDFGEVKFEEAALKDIEKKMKNIIKQNQKFEYSTMPVDEAIKFLESKGEPYKVEMARDLKTSGETEIGFYRNITQQGAEAFVDMCRGPHVEKTIEIDENTFKLDKIAGAYWKGDSKNQMVTRIYAFAFETREELDAHLKMLEEAKKRDHRILGKKLKLFTISELVGAGLPLMQPKGMIIRKAIEDYLWELHGNKGYDRVWTPHLAKEALYECSGHAGHYMDDMFSVKGGSSGEGFYLKPMNCPHHMQLFADNQFSYRDMPIRYFEPATVYRDEKSGQLSGLTRVRAITQDDGHLFCRVDQIKDEVSMIVEIIKTFYTTFGLMEGYWVSLSVRDPQNPDKYLGGDNVWKIAEWALEEAAKDNKLNYKRIEGEAAFYGPKLDFMFKDAIGREWQLATIQCDFNLPERFDLSFINEKNEKERPVVIHRAIAGSLERFMGIMIEHFAGTFPLWLAPVQTVVVPVSENFLPYAQEVQTALKKAGIRSELDASNDGLNKKVRNAELSHTNYILVVGEKEMTERSVAVRNYKTKEQSEVKLDAFIRHIWEEIENKSL</sequence>
<dbReference type="PANTHER" id="PTHR11451:SF44">
    <property type="entry name" value="THREONINE--TRNA LIGASE, CHLOROPLASTIC_MITOCHONDRIAL 2"/>
    <property type="match status" value="1"/>
</dbReference>
<comment type="subcellular location">
    <subcellularLocation>
        <location evidence="12">Cytoplasm</location>
    </subcellularLocation>
</comment>
<dbReference type="InterPro" id="IPR036621">
    <property type="entry name" value="Anticodon-bd_dom_sf"/>
</dbReference>
<dbReference type="HAMAP" id="MF_00184">
    <property type="entry name" value="Thr_tRNA_synth"/>
    <property type="match status" value="1"/>
</dbReference>
<evidence type="ECO:0000256" key="5">
    <source>
        <dbReference type="ARBA" id="ARBA00022741"/>
    </source>
</evidence>
<feature type="binding site" evidence="12">
    <location>
        <position position="335"/>
    </location>
    <ligand>
        <name>Zn(2+)</name>
        <dbReference type="ChEBI" id="CHEBI:29105"/>
        <note>catalytic</note>
    </ligand>
</feature>
<evidence type="ECO:0000256" key="10">
    <source>
        <dbReference type="ARBA" id="ARBA00023146"/>
    </source>
</evidence>
<dbReference type="FunFam" id="3.30.930.10:FF:000002">
    <property type="entry name" value="Threonine--tRNA ligase"/>
    <property type="match status" value="1"/>
</dbReference>
<evidence type="ECO:0000256" key="7">
    <source>
        <dbReference type="ARBA" id="ARBA00022840"/>
    </source>
</evidence>
<dbReference type="InterPro" id="IPR045864">
    <property type="entry name" value="aa-tRNA-synth_II/BPL/LPL"/>
</dbReference>
<dbReference type="SUPFAM" id="SSF52954">
    <property type="entry name" value="Class II aaRS ABD-related"/>
    <property type="match status" value="1"/>
</dbReference>
<comment type="catalytic activity">
    <reaction evidence="11 12">
        <text>tRNA(Thr) + L-threonine + ATP = L-threonyl-tRNA(Thr) + AMP + diphosphate + H(+)</text>
        <dbReference type="Rhea" id="RHEA:24624"/>
        <dbReference type="Rhea" id="RHEA-COMP:9670"/>
        <dbReference type="Rhea" id="RHEA-COMP:9704"/>
        <dbReference type="ChEBI" id="CHEBI:15378"/>
        <dbReference type="ChEBI" id="CHEBI:30616"/>
        <dbReference type="ChEBI" id="CHEBI:33019"/>
        <dbReference type="ChEBI" id="CHEBI:57926"/>
        <dbReference type="ChEBI" id="CHEBI:78442"/>
        <dbReference type="ChEBI" id="CHEBI:78534"/>
        <dbReference type="ChEBI" id="CHEBI:456215"/>
        <dbReference type="EC" id="6.1.1.3"/>
    </reaction>
</comment>
<evidence type="ECO:0000256" key="12">
    <source>
        <dbReference type="HAMAP-Rule" id="MF_00184"/>
    </source>
</evidence>
<evidence type="ECO:0000256" key="3">
    <source>
        <dbReference type="ARBA" id="ARBA00022598"/>
    </source>
</evidence>
<dbReference type="SMART" id="SM00863">
    <property type="entry name" value="tRNA_SAD"/>
    <property type="match status" value="1"/>
</dbReference>
<keyword evidence="7 12" id="KW-0067">ATP-binding</keyword>
<evidence type="ECO:0000256" key="4">
    <source>
        <dbReference type="ARBA" id="ARBA00022723"/>
    </source>
</evidence>
<evidence type="ECO:0000256" key="6">
    <source>
        <dbReference type="ARBA" id="ARBA00022833"/>
    </source>
</evidence>
<dbReference type="InterPro" id="IPR018163">
    <property type="entry name" value="Thr/Ala-tRNA-synth_IIc_edit"/>
</dbReference>
<keyword evidence="3 12" id="KW-0436">Ligase</keyword>
<dbReference type="EC" id="6.1.1.3" evidence="12"/>
<dbReference type="GO" id="GO:0004829">
    <property type="term" value="F:threonine-tRNA ligase activity"/>
    <property type="evidence" value="ECO:0007669"/>
    <property type="project" value="UniProtKB-UniRule"/>
</dbReference>
<dbReference type="Pfam" id="PF07973">
    <property type="entry name" value="tRNA_SAD"/>
    <property type="match status" value="1"/>
</dbReference>
<evidence type="ECO:0000313" key="14">
    <source>
        <dbReference type="EMBL" id="EKD29910.1"/>
    </source>
</evidence>
<reference evidence="14" key="1">
    <citation type="journal article" date="2012" name="Science">
        <title>Fermentation, hydrogen, and sulfur metabolism in multiple uncultivated bacterial phyla.</title>
        <authorList>
            <person name="Wrighton K.C."/>
            <person name="Thomas B.C."/>
            <person name="Sharon I."/>
            <person name="Miller C.S."/>
            <person name="Castelle C.J."/>
            <person name="VerBerkmoes N.C."/>
            <person name="Wilkins M.J."/>
            <person name="Hettich R.L."/>
            <person name="Lipton M.S."/>
            <person name="Williams K.H."/>
            <person name="Long P.E."/>
            <person name="Banfield J.F."/>
        </authorList>
    </citation>
    <scope>NUCLEOTIDE SEQUENCE [LARGE SCALE GENOMIC DNA]</scope>
</reference>
<dbReference type="GO" id="GO:0000049">
    <property type="term" value="F:tRNA binding"/>
    <property type="evidence" value="ECO:0007669"/>
    <property type="project" value="UniProtKB-KW"/>
</dbReference>
<dbReference type="InterPro" id="IPR002320">
    <property type="entry name" value="Thr-tRNA-ligase_IIa"/>
</dbReference>
<dbReference type="NCBIfam" id="TIGR00418">
    <property type="entry name" value="thrS"/>
    <property type="match status" value="1"/>
</dbReference>
<name>K1XHU2_9BACT</name>
<keyword evidence="4 12" id="KW-0479">Metal-binding</keyword>
<dbReference type="InterPro" id="IPR033728">
    <property type="entry name" value="ThrRS_core"/>
</dbReference>
<dbReference type="SUPFAM" id="SSF55186">
    <property type="entry name" value="ThrRS/AlaRS common domain"/>
    <property type="match status" value="1"/>
</dbReference>
<dbReference type="CDD" id="cd00771">
    <property type="entry name" value="ThrRS_core"/>
    <property type="match status" value="1"/>
</dbReference>
<dbReference type="Gene3D" id="3.30.54.20">
    <property type="match status" value="1"/>
</dbReference>
<keyword evidence="10 12" id="KW-0030">Aminoacyl-tRNA synthetase</keyword>
<keyword evidence="5 12" id="KW-0547">Nucleotide-binding</keyword>
<organism evidence="14">
    <name type="scientific">uncultured bacterium</name>
    <name type="common">gcode 4</name>
    <dbReference type="NCBI Taxonomy" id="1234023"/>
    <lineage>
        <taxon>Bacteria</taxon>
        <taxon>environmental samples</taxon>
    </lineage>
</organism>
<proteinExistence type="inferred from homology"/>
<keyword evidence="12" id="KW-0963">Cytoplasm</keyword>
<dbReference type="AlphaFoldDB" id="K1XHU2"/>
<protein>
    <recommendedName>
        <fullName evidence="12">Threonine--tRNA ligase</fullName>
        <ecNumber evidence="12">6.1.1.3</ecNumber>
    </recommendedName>
    <alternativeName>
        <fullName evidence="12">Threonyl-tRNA synthetase</fullName>
        <shortName evidence="12">ThrRS</shortName>
    </alternativeName>
</protein>
<comment type="cofactor">
    <cofactor evidence="12">
        <name>Zn(2+)</name>
        <dbReference type="ChEBI" id="CHEBI:29105"/>
    </cofactor>
    <text evidence="12">Binds 1 zinc ion per subunit.</text>
</comment>
<dbReference type="InterPro" id="IPR006195">
    <property type="entry name" value="aa-tRNA-synth_II"/>
</dbReference>
<dbReference type="SUPFAM" id="SSF55681">
    <property type="entry name" value="Class II aaRS and biotin synthetases"/>
    <property type="match status" value="1"/>
</dbReference>
<dbReference type="EMBL" id="AMFJ01034216">
    <property type="protein sequence ID" value="EKD29910.1"/>
    <property type="molecule type" value="Genomic_DNA"/>
</dbReference>
<evidence type="ECO:0000256" key="8">
    <source>
        <dbReference type="ARBA" id="ARBA00022884"/>
    </source>
</evidence>
<dbReference type="InterPro" id="IPR012947">
    <property type="entry name" value="tRNA_SAD"/>
</dbReference>
<dbReference type="PANTHER" id="PTHR11451">
    <property type="entry name" value="THREONINE-TRNA LIGASE"/>
    <property type="match status" value="1"/>
</dbReference>
<dbReference type="Pfam" id="PF00587">
    <property type="entry name" value="tRNA-synt_2b"/>
    <property type="match status" value="1"/>
</dbReference>
<dbReference type="GO" id="GO:0006435">
    <property type="term" value="P:threonyl-tRNA aminoacylation"/>
    <property type="evidence" value="ECO:0007669"/>
    <property type="project" value="UniProtKB-UniRule"/>
</dbReference>
<comment type="caution">
    <text evidence="12">Lacks conserved residue(s) required for the propagation of feature annotation.</text>
</comment>
<dbReference type="InterPro" id="IPR004154">
    <property type="entry name" value="Anticodon-bd"/>
</dbReference>
<keyword evidence="6 12" id="KW-0862">Zinc</keyword>
<comment type="subunit">
    <text evidence="12">Homodimer.</text>
</comment>